<protein>
    <submittedName>
        <fullName evidence="1">Uncharacterized protein</fullName>
    </submittedName>
</protein>
<name>A0A438MSS5_EXOME</name>
<gene>
    <name evidence="1" type="ORF">B0A52_08929</name>
</gene>
<dbReference type="EMBL" id="NAJM01000056">
    <property type="protein sequence ID" value="RVX66736.1"/>
    <property type="molecule type" value="Genomic_DNA"/>
</dbReference>
<organism evidence="1 2">
    <name type="scientific">Exophiala mesophila</name>
    <name type="common">Black yeast-like fungus</name>
    <dbReference type="NCBI Taxonomy" id="212818"/>
    <lineage>
        <taxon>Eukaryota</taxon>
        <taxon>Fungi</taxon>
        <taxon>Dikarya</taxon>
        <taxon>Ascomycota</taxon>
        <taxon>Pezizomycotina</taxon>
        <taxon>Eurotiomycetes</taxon>
        <taxon>Chaetothyriomycetidae</taxon>
        <taxon>Chaetothyriales</taxon>
        <taxon>Herpotrichiellaceae</taxon>
        <taxon>Exophiala</taxon>
    </lineage>
</organism>
<evidence type="ECO:0000313" key="1">
    <source>
        <dbReference type="EMBL" id="RVX66736.1"/>
    </source>
</evidence>
<evidence type="ECO:0000313" key="2">
    <source>
        <dbReference type="Proteomes" id="UP000288859"/>
    </source>
</evidence>
<proteinExistence type="predicted"/>
<accession>A0A438MSS5</accession>
<sequence length="101" mass="10445">MPVSATGAELIIYTDLAANTTVTLTRSTTPTIPDPSVGVPPAFSEIATMTHSSQGPLDQQPTRSVDNFVQASYTGAASTRNSNLGLSQGGLLILGPLFLLL</sequence>
<comment type="caution">
    <text evidence="1">The sequence shown here is derived from an EMBL/GenBank/DDBJ whole genome shotgun (WGS) entry which is preliminary data.</text>
</comment>
<dbReference type="AlphaFoldDB" id="A0A438MSS5"/>
<reference evidence="1 2" key="1">
    <citation type="submission" date="2017-03" db="EMBL/GenBank/DDBJ databases">
        <title>Genomes of endolithic fungi from Antarctica.</title>
        <authorList>
            <person name="Coleine C."/>
            <person name="Masonjones S."/>
            <person name="Stajich J.E."/>
        </authorList>
    </citation>
    <scope>NUCLEOTIDE SEQUENCE [LARGE SCALE GENOMIC DNA]</scope>
    <source>
        <strain evidence="1 2">CCFEE 6314</strain>
    </source>
</reference>
<dbReference type="Proteomes" id="UP000288859">
    <property type="component" value="Unassembled WGS sequence"/>
</dbReference>